<dbReference type="PANTHER" id="PTHR43831:SF1">
    <property type="entry name" value="ISOBUTYRYL-COA DEHYDROGENASE, MITOCHONDRIAL"/>
    <property type="match status" value="1"/>
</dbReference>
<name>A0A1I4D6C1_9GAMM</name>
<dbReference type="InterPro" id="IPR009075">
    <property type="entry name" value="AcylCo_DH/oxidase_C"/>
</dbReference>
<sequence length="110" mass="11808">MGLYIDEADGGRINIASCSLSAARATLDQSLGYVGERRQFGKPLARLKALQLKLADTLTQLTASRQMVLLAADRLDRGHPQASLYCAMATRFATDQCFAKPCNSTAATAI</sequence>
<feature type="domain" description="Acyl-CoA dehydrogenase/oxidase C-terminal" evidence="2">
    <location>
        <begin position="9"/>
        <end position="94"/>
    </location>
</feature>
<dbReference type="AlphaFoldDB" id="A0A1I4D6C1"/>
<evidence type="ECO:0000313" key="5">
    <source>
        <dbReference type="Proteomes" id="UP000198861"/>
    </source>
</evidence>
<evidence type="ECO:0000313" key="6">
    <source>
        <dbReference type="Proteomes" id="UP000199579"/>
    </source>
</evidence>
<dbReference type="InterPro" id="IPR036250">
    <property type="entry name" value="AcylCo_DH-like_C"/>
</dbReference>
<evidence type="ECO:0000313" key="3">
    <source>
        <dbReference type="EMBL" id="SFB34193.1"/>
    </source>
</evidence>
<dbReference type="PANTHER" id="PTHR43831">
    <property type="entry name" value="ISOBUTYRYL-COA DEHYDROGENASE"/>
    <property type="match status" value="1"/>
</dbReference>
<evidence type="ECO:0000313" key="4">
    <source>
        <dbReference type="EMBL" id="SFK89062.1"/>
    </source>
</evidence>
<dbReference type="EMBL" id="FOSX01000032">
    <property type="protein sequence ID" value="SFK89062.1"/>
    <property type="molecule type" value="Genomic_DNA"/>
</dbReference>
<dbReference type="EMBL" id="FOKJ01000035">
    <property type="protein sequence ID" value="SFB34193.1"/>
    <property type="molecule type" value="Genomic_DNA"/>
</dbReference>
<dbReference type="GO" id="GO:0016627">
    <property type="term" value="F:oxidoreductase activity, acting on the CH-CH group of donors"/>
    <property type="evidence" value="ECO:0007669"/>
    <property type="project" value="InterPro"/>
</dbReference>
<dbReference type="Proteomes" id="UP000199579">
    <property type="component" value="Unassembled WGS sequence"/>
</dbReference>
<dbReference type="SUPFAM" id="SSF47203">
    <property type="entry name" value="Acyl-CoA dehydrogenase C-terminal domain-like"/>
    <property type="match status" value="1"/>
</dbReference>
<gene>
    <name evidence="3" type="ORF">SAMN04244571_02326</name>
    <name evidence="4" type="ORF">SAMN04244574_02252</name>
</gene>
<keyword evidence="5" id="KW-1185">Reference proteome</keyword>
<dbReference type="Pfam" id="PF00441">
    <property type="entry name" value="Acyl-CoA_dh_1"/>
    <property type="match status" value="1"/>
</dbReference>
<evidence type="ECO:0000259" key="2">
    <source>
        <dbReference type="Pfam" id="PF00441"/>
    </source>
</evidence>
<evidence type="ECO:0000256" key="1">
    <source>
        <dbReference type="ARBA" id="ARBA00022630"/>
    </source>
</evidence>
<accession>A0A1I4D6C1</accession>
<dbReference type="Proteomes" id="UP000198861">
    <property type="component" value="Unassembled WGS sequence"/>
</dbReference>
<dbReference type="Gene3D" id="1.20.140.10">
    <property type="entry name" value="Butyryl-CoA Dehydrogenase, subunit A, domain 3"/>
    <property type="match status" value="1"/>
</dbReference>
<keyword evidence="1" id="KW-0285">Flavoprotein</keyword>
<proteinExistence type="predicted"/>
<dbReference type="InterPro" id="IPR052547">
    <property type="entry name" value="Mito_Isobutyryl-CoADH"/>
</dbReference>
<reference evidence="4 6" key="1">
    <citation type="submission" date="2016-10" db="EMBL/GenBank/DDBJ databases">
        <authorList>
            <person name="de Groot N.N."/>
        </authorList>
    </citation>
    <scope>NUCLEOTIDE SEQUENCE [LARGE SCALE GENOMIC DNA]</scope>
    <source>
        <strain evidence="4 6">DSM 381</strain>
    </source>
</reference>
<reference evidence="3 5" key="2">
    <citation type="submission" date="2016-10" db="EMBL/GenBank/DDBJ databases">
        <authorList>
            <person name="Varghese N."/>
            <person name="Submissions S."/>
        </authorList>
    </citation>
    <scope>NUCLEOTIDE SEQUENCE [LARGE SCALE GENOMIC DNA]</scope>
    <source>
        <strain evidence="3 5">DSM 282</strain>
    </source>
</reference>
<protein>
    <submittedName>
        <fullName evidence="4">Acyl-CoA dehydrogenase, C-terminal domain</fullName>
    </submittedName>
</protein>
<organism evidence="4 6">
    <name type="scientific">Azotobacter beijerinckii</name>
    <dbReference type="NCBI Taxonomy" id="170623"/>
    <lineage>
        <taxon>Bacteria</taxon>
        <taxon>Pseudomonadati</taxon>
        <taxon>Pseudomonadota</taxon>
        <taxon>Gammaproteobacteria</taxon>
        <taxon>Pseudomonadales</taxon>
        <taxon>Pseudomonadaceae</taxon>
        <taxon>Azotobacter</taxon>
    </lineage>
</organism>